<dbReference type="GO" id="GO:0016747">
    <property type="term" value="F:acyltransferase activity, transferring groups other than amino-acyl groups"/>
    <property type="evidence" value="ECO:0007669"/>
    <property type="project" value="InterPro"/>
</dbReference>
<dbReference type="PROSITE" id="PS51186">
    <property type="entry name" value="GNAT"/>
    <property type="match status" value="1"/>
</dbReference>
<keyword evidence="3" id="KW-1185">Reference proteome</keyword>
<dbReference type="InterPro" id="IPR051531">
    <property type="entry name" value="N-acetyltransferase"/>
</dbReference>
<evidence type="ECO:0000313" key="3">
    <source>
        <dbReference type="Proteomes" id="UP000196573"/>
    </source>
</evidence>
<feature type="domain" description="N-acetyltransferase" evidence="1">
    <location>
        <begin position="12"/>
        <end position="175"/>
    </location>
</feature>
<reference evidence="2 3" key="1">
    <citation type="submission" date="2017-03" db="EMBL/GenBank/DDBJ databases">
        <authorList>
            <person name="Afonso C.L."/>
            <person name="Miller P.J."/>
            <person name="Scott M.A."/>
            <person name="Spackman E."/>
            <person name="Goraichik I."/>
            <person name="Dimitrov K.M."/>
            <person name="Suarez D.L."/>
            <person name="Swayne D.E."/>
        </authorList>
    </citation>
    <scope>NUCLEOTIDE SEQUENCE [LARGE SCALE GENOMIC DNA]</scope>
    <source>
        <strain evidence="2">SB41UT1</strain>
    </source>
</reference>
<dbReference type="Pfam" id="PF13302">
    <property type="entry name" value="Acetyltransf_3"/>
    <property type="match status" value="1"/>
</dbReference>
<name>A0A1X7AK79_9GAMM</name>
<dbReference type="Gene3D" id="3.40.630.30">
    <property type="match status" value="1"/>
</dbReference>
<proteinExistence type="predicted"/>
<evidence type="ECO:0000259" key="1">
    <source>
        <dbReference type="PROSITE" id="PS51186"/>
    </source>
</evidence>
<dbReference type="PANTHER" id="PTHR43792">
    <property type="entry name" value="GNAT FAMILY, PUTATIVE (AFU_ORTHOLOGUE AFUA_3G00765)-RELATED-RELATED"/>
    <property type="match status" value="1"/>
</dbReference>
<accession>A0A1X7AK79</accession>
<dbReference type="InterPro" id="IPR016181">
    <property type="entry name" value="Acyl_CoA_acyltransferase"/>
</dbReference>
<organism evidence="2 3">
    <name type="scientific">Parendozoicomonas haliclonae</name>
    <dbReference type="NCBI Taxonomy" id="1960125"/>
    <lineage>
        <taxon>Bacteria</taxon>
        <taxon>Pseudomonadati</taxon>
        <taxon>Pseudomonadota</taxon>
        <taxon>Gammaproteobacteria</taxon>
        <taxon>Oceanospirillales</taxon>
        <taxon>Endozoicomonadaceae</taxon>
        <taxon>Parendozoicomonas</taxon>
    </lineage>
</organism>
<dbReference type="Proteomes" id="UP000196573">
    <property type="component" value="Unassembled WGS sequence"/>
</dbReference>
<sequence length="179" mass="20760">MSNDYILCSERLGFRHWQTTDLPLAMALWGDYQVTRYFDSRGALSEEQVKERLLKEITTQETHDIQYWPCFDLETGDFIGCAGLRPYKSEMDILEIGFHIRSEHWRKGYAREAALAVIDYAFNQLKVKALFAGHNPNNSGSQILLGKLGFLYTHDEFYQPTGLEHPSYLLKADHEQHVN</sequence>
<gene>
    <name evidence="2" type="ORF">EHSB41UT_02491</name>
</gene>
<dbReference type="AlphaFoldDB" id="A0A1X7AK79"/>
<dbReference type="EMBL" id="FWPT01000005">
    <property type="protein sequence ID" value="SMA47607.1"/>
    <property type="molecule type" value="Genomic_DNA"/>
</dbReference>
<dbReference type="PANTHER" id="PTHR43792:SF1">
    <property type="entry name" value="N-ACETYLTRANSFERASE DOMAIN-CONTAINING PROTEIN"/>
    <property type="match status" value="1"/>
</dbReference>
<evidence type="ECO:0000313" key="2">
    <source>
        <dbReference type="EMBL" id="SMA47607.1"/>
    </source>
</evidence>
<keyword evidence="2" id="KW-0808">Transferase</keyword>
<dbReference type="OrthoDB" id="9801656at2"/>
<dbReference type="SUPFAM" id="SSF55729">
    <property type="entry name" value="Acyl-CoA N-acyltransferases (Nat)"/>
    <property type="match status" value="1"/>
</dbReference>
<dbReference type="InterPro" id="IPR000182">
    <property type="entry name" value="GNAT_dom"/>
</dbReference>
<protein>
    <submittedName>
        <fullName evidence="2">Acetyltransferase (GNAT) family protein</fullName>
    </submittedName>
</protein>
<dbReference type="RefSeq" id="WP_087110328.1">
    <property type="nucleotide sequence ID" value="NZ_CBCSCN010000003.1"/>
</dbReference>